<dbReference type="GO" id="GO:0003700">
    <property type="term" value="F:DNA-binding transcription factor activity"/>
    <property type="evidence" value="ECO:0007669"/>
    <property type="project" value="InterPro"/>
</dbReference>
<evidence type="ECO:0000256" key="8">
    <source>
        <dbReference type="SAM" id="MobiDB-lite"/>
    </source>
</evidence>
<dbReference type="PANTHER" id="PTHR31985:SF273">
    <property type="entry name" value="ETHYLENE-RESPONSIVE TRANSCRIPTION FACTOR ERF017"/>
    <property type="match status" value="1"/>
</dbReference>
<accession>A0A2P5CKS0</accession>
<comment type="similarity">
    <text evidence="7">Belongs to the AP2/ERF transcription factor family. ERF subfamily.</text>
</comment>
<keyword evidence="3" id="KW-0238">DNA-binding</keyword>
<dbReference type="OrthoDB" id="1918918at2759"/>
<keyword evidence="11" id="KW-1185">Reference proteome</keyword>
<dbReference type="GO" id="GO:0003677">
    <property type="term" value="F:DNA binding"/>
    <property type="evidence" value="ECO:0007669"/>
    <property type="project" value="UniProtKB-KW"/>
</dbReference>
<evidence type="ECO:0000256" key="4">
    <source>
        <dbReference type="ARBA" id="ARBA00023159"/>
    </source>
</evidence>
<feature type="domain" description="AP2/ERF" evidence="9">
    <location>
        <begin position="25"/>
        <end position="82"/>
    </location>
</feature>
<evidence type="ECO:0000256" key="3">
    <source>
        <dbReference type="ARBA" id="ARBA00023125"/>
    </source>
</evidence>
<evidence type="ECO:0000256" key="5">
    <source>
        <dbReference type="ARBA" id="ARBA00023163"/>
    </source>
</evidence>
<dbReference type="STRING" id="63057.A0A2P5CKS0"/>
<dbReference type="Proteomes" id="UP000237000">
    <property type="component" value="Unassembled WGS sequence"/>
</dbReference>
<keyword evidence="2" id="KW-0805">Transcription regulation</keyword>
<keyword evidence="4" id="KW-0010">Activator</keyword>
<dbReference type="InterPro" id="IPR036955">
    <property type="entry name" value="AP2/ERF_dom_sf"/>
</dbReference>
<dbReference type="PROSITE" id="PS51032">
    <property type="entry name" value="AP2_ERF"/>
    <property type="match status" value="1"/>
</dbReference>
<dbReference type="PRINTS" id="PR00367">
    <property type="entry name" value="ETHRSPELEMNT"/>
</dbReference>
<proteinExistence type="inferred from homology"/>
<dbReference type="GO" id="GO:0005634">
    <property type="term" value="C:nucleus"/>
    <property type="evidence" value="ECO:0007669"/>
    <property type="project" value="UniProtKB-SubCell"/>
</dbReference>
<dbReference type="SUPFAM" id="SSF54171">
    <property type="entry name" value="DNA-binding domain"/>
    <property type="match status" value="1"/>
</dbReference>
<dbReference type="InterPro" id="IPR016177">
    <property type="entry name" value="DNA-bd_dom_sf"/>
</dbReference>
<keyword evidence="5" id="KW-0804">Transcription</keyword>
<evidence type="ECO:0000256" key="2">
    <source>
        <dbReference type="ARBA" id="ARBA00023015"/>
    </source>
</evidence>
<dbReference type="PANTHER" id="PTHR31985">
    <property type="entry name" value="ETHYLENE-RESPONSIVE TRANSCRIPTION FACTOR ERF042-RELATED"/>
    <property type="match status" value="1"/>
</dbReference>
<evidence type="ECO:0000259" key="9">
    <source>
        <dbReference type="PROSITE" id="PS51032"/>
    </source>
</evidence>
<dbReference type="Gene3D" id="3.30.730.10">
    <property type="entry name" value="AP2/ERF domain"/>
    <property type="match status" value="1"/>
</dbReference>
<comment type="caution">
    <text evidence="10">The sequence shown here is derived from an EMBL/GenBank/DDBJ whole genome shotgun (WGS) entry which is preliminary data.</text>
</comment>
<dbReference type="InterPro" id="IPR001471">
    <property type="entry name" value="AP2/ERF_dom"/>
</dbReference>
<organism evidence="10 11">
    <name type="scientific">Trema orientale</name>
    <name type="common">Charcoal tree</name>
    <name type="synonym">Celtis orientalis</name>
    <dbReference type="NCBI Taxonomy" id="63057"/>
    <lineage>
        <taxon>Eukaryota</taxon>
        <taxon>Viridiplantae</taxon>
        <taxon>Streptophyta</taxon>
        <taxon>Embryophyta</taxon>
        <taxon>Tracheophyta</taxon>
        <taxon>Spermatophyta</taxon>
        <taxon>Magnoliopsida</taxon>
        <taxon>eudicotyledons</taxon>
        <taxon>Gunneridae</taxon>
        <taxon>Pentapetalae</taxon>
        <taxon>rosids</taxon>
        <taxon>fabids</taxon>
        <taxon>Rosales</taxon>
        <taxon>Cannabaceae</taxon>
        <taxon>Trema</taxon>
    </lineage>
</organism>
<dbReference type="InterPro" id="IPR051032">
    <property type="entry name" value="AP2/ERF_TF_ERF_subfamily"/>
</dbReference>
<evidence type="ECO:0000256" key="1">
    <source>
        <dbReference type="ARBA" id="ARBA00004123"/>
    </source>
</evidence>
<keyword evidence="6" id="KW-0539">Nucleus</keyword>
<sequence>MVKTSTSNSEQAYSSTSVEHHECPKYKGVRKRKWGKWVSEIRLPNSRERIWLGSYDTPEKAARAFDAAQFCLRGPHAHFNFPGSPPDIAGGQSLSPQEIQVVAARFANDNIIDDSSCQEPNPSYPPESGESSHRGRGSSDIIDHDHQQYYSFDASIDTTTIAGHHHQYHNHDHDISTMDWSLLNFLDYSNDHGGAYYDNFDPFPGLHDDKMHSGEFCAPVLPAAPDNNSTRGADQINGDDPFNSHDAHSSFLWNF</sequence>
<reference evidence="11" key="1">
    <citation type="submission" date="2016-06" db="EMBL/GenBank/DDBJ databases">
        <title>Parallel loss of symbiosis genes in relatives of nitrogen-fixing non-legume Parasponia.</title>
        <authorList>
            <person name="Van Velzen R."/>
            <person name="Holmer R."/>
            <person name="Bu F."/>
            <person name="Rutten L."/>
            <person name="Van Zeijl A."/>
            <person name="Liu W."/>
            <person name="Santuari L."/>
            <person name="Cao Q."/>
            <person name="Sharma T."/>
            <person name="Shen D."/>
            <person name="Roswanjaya Y."/>
            <person name="Wardhani T."/>
            <person name="Kalhor M.S."/>
            <person name="Jansen J."/>
            <person name="Van den Hoogen J."/>
            <person name="Gungor B."/>
            <person name="Hartog M."/>
            <person name="Hontelez J."/>
            <person name="Verver J."/>
            <person name="Yang W.-C."/>
            <person name="Schijlen E."/>
            <person name="Repin R."/>
            <person name="Schilthuizen M."/>
            <person name="Schranz E."/>
            <person name="Heidstra R."/>
            <person name="Miyata K."/>
            <person name="Fedorova E."/>
            <person name="Kohlen W."/>
            <person name="Bisseling T."/>
            <person name="Smit S."/>
            <person name="Geurts R."/>
        </authorList>
    </citation>
    <scope>NUCLEOTIDE SEQUENCE [LARGE SCALE GENOMIC DNA]</scope>
    <source>
        <strain evidence="11">cv. RG33-2</strain>
    </source>
</reference>
<evidence type="ECO:0000313" key="11">
    <source>
        <dbReference type="Proteomes" id="UP000237000"/>
    </source>
</evidence>
<dbReference type="InParanoid" id="A0A2P5CKS0"/>
<dbReference type="EMBL" id="JXTC01000354">
    <property type="protein sequence ID" value="PON61628.1"/>
    <property type="molecule type" value="Genomic_DNA"/>
</dbReference>
<protein>
    <submittedName>
        <fullName evidence="10">AP2/ERF domain containing protein</fullName>
    </submittedName>
</protein>
<dbReference type="SMART" id="SM00380">
    <property type="entry name" value="AP2"/>
    <property type="match status" value="1"/>
</dbReference>
<gene>
    <name evidence="10" type="ORF">TorRG33x02_281200</name>
</gene>
<comment type="subcellular location">
    <subcellularLocation>
        <location evidence="1">Nucleus</location>
    </subcellularLocation>
</comment>
<evidence type="ECO:0000313" key="10">
    <source>
        <dbReference type="EMBL" id="PON61628.1"/>
    </source>
</evidence>
<feature type="region of interest" description="Disordered" evidence="8">
    <location>
        <begin position="112"/>
        <end position="141"/>
    </location>
</feature>
<dbReference type="FunFam" id="3.30.730.10:FF:000001">
    <property type="entry name" value="Ethylene-responsive transcription factor 2"/>
    <property type="match status" value="1"/>
</dbReference>
<evidence type="ECO:0000256" key="6">
    <source>
        <dbReference type="ARBA" id="ARBA00023242"/>
    </source>
</evidence>
<dbReference type="CDD" id="cd00018">
    <property type="entry name" value="AP2"/>
    <property type="match status" value="1"/>
</dbReference>
<name>A0A2P5CKS0_TREOI</name>
<evidence type="ECO:0000256" key="7">
    <source>
        <dbReference type="ARBA" id="ARBA00024343"/>
    </source>
</evidence>
<dbReference type="AlphaFoldDB" id="A0A2P5CKS0"/>
<dbReference type="Pfam" id="PF00847">
    <property type="entry name" value="AP2"/>
    <property type="match status" value="1"/>
</dbReference>